<dbReference type="RefSeq" id="WP_113046941.1">
    <property type="nucleotide sequence ID" value="NZ_QMFZ01000027.1"/>
</dbReference>
<reference evidence="1 2" key="1">
    <citation type="submission" date="2018-06" db="EMBL/GenBank/DDBJ databases">
        <title>Draft genome sequence of Burkholderia reimsis strain BE51 isolated from a French agricultural soil.</title>
        <authorList>
            <person name="Esmaeel Q."/>
        </authorList>
    </citation>
    <scope>NUCLEOTIDE SEQUENCE [LARGE SCALE GENOMIC DNA]</scope>
    <source>
        <strain evidence="1 2">BE51</strain>
    </source>
</reference>
<comment type="caution">
    <text evidence="1">The sequence shown here is derived from an EMBL/GenBank/DDBJ whole genome shotgun (WGS) entry which is preliminary data.</text>
</comment>
<name>A0A365QNP0_9BURK</name>
<gene>
    <name evidence="1" type="ORF">DPV79_27110</name>
</gene>
<dbReference type="AlphaFoldDB" id="A0A365QNP0"/>
<dbReference type="EMBL" id="QMFZ01000027">
    <property type="protein sequence ID" value="RBB35694.1"/>
    <property type="molecule type" value="Genomic_DNA"/>
</dbReference>
<protein>
    <submittedName>
        <fullName evidence="1">Uncharacterized protein</fullName>
    </submittedName>
</protein>
<evidence type="ECO:0000313" key="1">
    <source>
        <dbReference type="EMBL" id="RBB35694.1"/>
    </source>
</evidence>
<evidence type="ECO:0000313" key="2">
    <source>
        <dbReference type="Proteomes" id="UP000252458"/>
    </source>
</evidence>
<sequence>MDAKRSDLPPDEPLHVAAATLFLLAGKTACASETPPWGRERALELIDTLLAFVTQHGFAQADALRAKLTTGIRTERTRLLAEVAFSAAPASDLLDVIRRTGFHANLHKPEEKPNAGGERQN</sequence>
<proteinExistence type="predicted"/>
<dbReference type="Proteomes" id="UP000252458">
    <property type="component" value="Unassembled WGS sequence"/>
</dbReference>
<keyword evidence="2" id="KW-1185">Reference proteome</keyword>
<organism evidence="1 2">
    <name type="scientific">Burkholderia reimsis</name>
    <dbReference type="NCBI Taxonomy" id="2234132"/>
    <lineage>
        <taxon>Bacteria</taxon>
        <taxon>Pseudomonadati</taxon>
        <taxon>Pseudomonadota</taxon>
        <taxon>Betaproteobacteria</taxon>
        <taxon>Burkholderiales</taxon>
        <taxon>Burkholderiaceae</taxon>
        <taxon>Burkholderia</taxon>
    </lineage>
</organism>
<accession>A0A365QNP0</accession>